<dbReference type="Proteomes" id="UP000410492">
    <property type="component" value="Unassembled WGS sequence"/>
</dbReference>
<organism evidence="2 3">
    <name type="scientific">Callosobruchus maculatus</name>
    <name type="common">Southern cowpea weevil</name>
    <name type="synonym">Pulse bruchid</name>
    <dbReference type="NCBI Taxonomy" id="64391"/>
    <lineage>
        <taxon>Eukaryota</taxon>
        <taxon>Metazoa</taxon>
        <taxon>Ecdysozoa</taxon>
        <taxon>Arthropoda</taxon>
        <taxon>Hexapoda</taxon>
        <taxon>Insecta</taxon>
        <taxon>Pterygota</taxon>
        <taxon>Neoptera</taxon>
        <taxon>Endopterygota</taxon>
        <taxon>Coleoptera</taxon>
        <taxon>Polyphaga</taxon>
        <taxon>Cucujiformia</taxon>
        <taxon>Chrysomeloidea</taxon>
        <taxon>Chrysomelidae</taxon>
        <taxon>Bruchinae</taxon>
        <taxon>Bruchini</taxon>
        <taxon>Callosobruchus</taxon>
    </lineage>
</organism>
<protein>
    <submittedName>
        <fullName evidence="2">Uncharacterized protein</fullName>
    </submittedName>
</protein>
<dbReference type="AlphaFoldDB" id="A0A653C8F7"/>
<dbReference type="EMBL" id="CAACVG010007177">
    <property type="protein sequence ID" value="VEN44046.1"/>
    <property type="molecule type" value="Genomic_DNA"/>
</dbReference>
<feature type="region of interest" description="Disordered" evidence="1">
    <location>
        <begin position="100"/>
        <end position="119"/>
    </location>
</feature>
<name>A0A653C8F7_CALMS</name>
<dbReference type="OrthoDB" id="6776077at2759"/>
<gene>
    <name evidence="2" type="ORF">CALMAC_LOCUS6989</name>
</gene>
<evidence type="ECO:0000313" key="3">
    <source>
        <dbReference type="Proteomes" id="UP000410492"/>
    </source>
</evidence>
<reference evidence="2 3" key="1">
    <citation type="submission" date="2019-01" db="EMBL/GenBank/DDBJ databases">
        <authorList>
            <person name="Sayadi A."/>
        </authorList>
    </citation>
    <scope>NUCLEOTIDE SEQUENCE [LARGE SCALE GENOMIC DNA]</scope>
</reference>
<feature type="non-terminal residue" evidence="2">
    <location>
        <position position="1"/>
    </location>
</feature>
<evidence type="ECO:0000256" key="1">
    <source>
        <dbReference type="SAM" id="MobiDB-lite"/>
    </source>
</evidence>
<keyword evidence="3" id="KW-1185">Reference proteome</keyword>
<feature type="compositionally biased region" description="Low complexity" evidence="1">
    <location>
        <begin position="100"/>
        <end position="115"/>
    </location>
</feature>
<evidence type="ECO:0000313" key="2">
    <source>
        <dbReference type="EMBL" id="VEN44046.1"/>
    </source>
</evidence>
<sequence length="127" mass="14559">RCDVAAAACLTLALRRRRLPTRRRRPRYKSPLPAAFPSDSELDREATLYDILPRKPFRSVSTMYTNPFSRTHSSVRQVIDRFLNVDRKKKDSFALKRNTSDCSVCSDSSSWSSSSKNSAKKLVKFVK</sequence>
<accession>A0A653C8F7</accession>
<proteinExistence type="predicted"/>